<proteinExistence type="inferred from homology"/>
<reference evidence="10" key="2">
    <citation type="submission" date="2025-08" db="UniProtKB">
        <authorList>
            <consortium name="Ensembl"/>
        </authorList>
    </citation>
    <scope>IDENTIFICATION</scope>
</reference>
<comment type="subcellular location">
    <subcellularLocation>
        <location evidence="1 9">Golgi apparatus</location>
        <location evidence="1 9">Golgi stack membrane</location>
        <topology evidence="1 9">Single-pass type II membrane protein</topology>
    </subcellularLocation>
</comment>
<name>H2Y4K8_CIOSA</name>
<keyword evidence="6" id="KW-1133">Transmembrane helix</keyword>
<dbReference type="InterPro" id="IPR029044">
    <property type="entry name" value="Nucleotide-diphossugar_trans"/>
</dbReference>
<organism evidence="10 11">
    <name type="scientific">Ciona savignyi</name>
    <name type="common">Pacific transparent sea squirt</name>
    <dbReference type="NCBI Taxonomy" id="51511"/>
    <lineage>
        <taxon>Eukaryota</taxon>
        <taxon>Metazoa</taxon>
        <taxon>Chordata</taxon>
        <taxon>Tunicata</taxon>
        <taxon>Ascidiacea</taxon>
        <taxon>Phlebobranchia</taxon>
        <taxon>Cionidae</taxon>
        <taxon>Ciona</taxon>
    </lineage>
</organism>
<evidence type="ECO:0000256" key="8">
    <source>
        <dbReference type="ARBA" id="ARBA00023136"/>
    </source>
</evidence>
<accession>H2Y4K8</accession>
<dbReference type="Gene3D" id="3.90.550.10">
    <property type="entry name" value="Spore Coat Polysaccharide Biosynthesis Protein SpsA, Chain A"/>
    <property type="match status" value="1"/>
</dbReference>
<keyword evidence="4" id="KW-0812">Transmembrane</keyword>
<dbReference type="AlphaFoldDB" id="H2Y4K8"/>
<comment type="similarity">
    <text evidence="2 9">Belongs to the chondroitin N-acetylgalactosaminyltransferase family.</text>
</comment>
<evidence type="ECO:0000256" key="7">
    <source>
        <dbReference type="ARBA" id="ARBA00023034"/>
    </source>
</evidence>
<dbReference type="OMA" id="CTTSWET"/>
<dbReference type="GO" id="GO:0032580">
    <property type="term" value="C:Golgi cisterna membrane"/>
    <property type="evidence" value="ECO:0007669"/>
    <property type="project" value="UniProtKB-SubCell"/>
</dbReference>
<keyword evidence="8" id="KW-0472">Membrane</keyword>
<evidence type="ECO:0000313" key="10">
    <source>
        <dbReference type="Ensembl" id="ENSCSAVP00000000256.1"/>
    </source>
</evidence>
<evidence type="ECO:0000256" key="4">
    <source>
        <dbReference type="ARBA" id="ARBA00022692"/>
    </source>
</evidence>
<keyword evidence="5 9" id="KW-0735">Signal-anchor</keyword>
<evidence type="ECO:0000256" key="5">
    <source>
        <dbReference type="ARBA" id="ARBA00022968"/>
    </source>
</evidence>
<dbReference type="Pfam" id="PF05679">
    <property type="entry name" value="CHGN"/>
    <property type="match status" value="1"/>
</dbReference>
<dbReference type="Gene3D" id="3.90.550.50">
    <property type="match status" value="1"/>
</dbReference>
<dbReference type="InterPro" id="IPR051227">
    <property type="entry name" value="CS_glycosyltransferase"/>
</dbReference>
<protein>
    <recommendedName>
        <fullName evidence="9">Hexosyltransferase</fullName>
        <ecNumber evidence="9">2.4.1.-</ecNumber>
    </recommendedName>
</protein>
<evidence type="ECO:0000256" key="1">
    <source>
        <dbReference type="ARBA" id="ARBA00004447"/>
    </source>
</evidence>
<keyword evidence="11" id="KW-1185">Reference proteome</keyword>
<dbReference type="GO" id="GO:0047238">
    <property type="term" value="F:glucuronosyl-N-acetylgalactosaminyl-proteoglycan 4-beta-N-acetylgalactosaminyltransferase activity"/>
    <property type="evidence" value="ECO:0007669"/>
    <property type="project" value="TreeGrafter"/>
</dbReference>
<dbReference type="Ensembl" id="ENSCSAVT00000000258.1">
    <property type="protein sequence ID" value="ENSCSAVP00000000256.1"/>
    <property type="gene ID" value="ENSCSAVG00000000141.1"/>
</dbReference>
<evidence type="ECO:0000256" key="6">
    <source>
        <dbReference type="ARBA" id="ARBA00022989"/>
    </source>
</evidence>
<reference evidence="11" key="1">
    <citation type="submission" date="2003-08" db="EMBL/GenBank/DDBJ databases">
        <authorList>
            <person name="Birren B."/>
            <person name="Nusbaum C."/>
            <person name="Abebe A."/>
            <person name="Abouelleil A."/>
            <person name="Adekoya E."/>
            <person name="Ait-zahra M."/>
            <person name="Allen N."/>
            <person name="Allen T."/>
            <person name="An P."/>
            <person name="Anderson M."/>
            <person name="Anderson S."/>
            <person name="Arachchi H."/>
            <person name="Armbruster J."/>
            <person name="Bachantsang P."/>
            <person name="Baldwin J."/>
            <person name="Barry A."/>
            <person name="Bayul T."/>
            <person name="Blitshsteyn B."/>
            <person name="Bloom T."/>
            <person name="Blye J."/>
            <person name="Boguslavskiy L."/>
            <person name="Borowsky M."/>
            <person name="Boukhgalter B."/>
            <person name="Brunache A."/>
            <person name="Butler J."/>
            <person name="Calixte N."/>
            <person name="Calvo S."/>
            <person name="Camarata J."/>
            <person name="Campo K."/>
            <person name="Chang J."/>
            <person name="Cheshatsang Y."/>
            <person name="Citroen M."/>
            <person name="Collymore A."/>
            <person name="Considine T."/>
            <person name="Cook A."/>
            <person name="Cooke P."/>
            <person name="Corum B."/>
            <person name="Cuomo C."/>
            <person name="David R."/>
            <person name="Dawoe T."/>
            <person name="Degray S."/>
            <person name="Dodge S."/>
            <person name="Dooley K."/>
            <person name="Dorje P."/>
            <person name="Dorjee K."/>
            <person name="Dorris L."/>
            <person name="Duffey N."/>
            <person name="Dupes A."/>
            <person name="Elkins T."/>
            <person name="Engels R."/>
            <person name="Erickson J."/>
            <person name="Farina A."/>
            <person name="Faro S."/>
            <person name="Ferreira P."/>
            <person name="Fischer H."/>
            <person name="Fitzgerald M."/>
            <person name="Foley K."/>
            <person name="Gage D."/>
            <person name="Galagan J."/>
            <person name="Gearin G."/>
            <person name="Gnerre S."/>
            <person name="Gnirke A."/>
            <person name="Goyette A."/>
            <person name="Graham J."/>
            <person name="Grandbois E."/>
            <person name="Gyaltsen K."/>
            <person name="Hafez N."/>
            <person name="Hagopian D."/>
            <person name="Hagos B."/>
            <person name="Hall J."/>
            <person name="Hatcher B."/>
            <person name="Heller A."/>
            <person name="Higgins H."/>
            <person name="Honan T."/>
            <person name="Horn A."/>
            <person name="Houde N."/>
            <person name="Hughes L."/>
            <person name="Hulme W."/>
            <person name="Husby E."/>
            <person name="Iliev I."/>
            <person name="Jaffe D."/>
            <person name="Jones C."/>
            <person name="Kamal M."/>
            <person name="Kamat A."/>
            <person name="Kamvysselis M."/>
            <person name="Karlsson E."/>
            <person name="Kells C."/>
            <person name="Kieu A."/>
            <person name="Kisner P."/>
            <person name="Kodira C."/>
            <person name="Kulbokas E."/>
            <person name="Labutti K."/>
            <person name="Lama D."/>
            <person name="Landers T."/>
            <person name="Leger J."/>
            <person name="Levine S."/>
            <person name="Lewis D."/>
            <person name="Lewis T."/>
            <person name="Lindblad-toh K."/>
            <person name="Liu X."/>
            <person name="Lokyitsang T."/>
            <person name="Lokyitsang Y."/>
            <person name="Lucien O."/>
            <person name="Lui A."/>
            <person name="Ma L.J."/>
            <person name="Mabbitt R."/>
            <person name="Macdonald J."/>
            <person name="Maclean C."/>
            <person name="Major J."/>
            <person name="Manning J."/>
            <person name="Marabella R."/>
            <person name="Maru K."/>
            <person name="Matthews C."/>
            <person name="Mauceli E."/>
            <person name="Mccarthy M."/>
            <person name="Mcdonough S."/>
            <person name="Mcghee T."/>
            <person name="Meldrim J."/>
            <person name="Meneus L."/>
            <person name="Mesirov J."/>
            <person name="Mihalev A."/>
            <person name="Mihova T."/>
            <person name="Mikkelsen T."/>
            <person name="Mlenga V."/>
            <person name="Moru K."/>
            <person name="Mozes J."/>
            <person name="Mulrain L."/>
            <person name="Munson G."/>
            <person name="Naylor J."/>
            <person name="Newes C."/>
            <person name="Nguyen C."/>
            <person name="Nguyen N."/>
            <person name="Nguyen T."/>
            <person name="Nicol R."/>
            <person name="Nielsen C."/>
            <person name="Nizzari M."/>
            <person name="Norbu C."/>
            <person name="Norbu N."/>
            <person name="O'donnell P."/>
            <person name="Okoawo O."/>
            <person name="O'leary S."/>
            <person name="Omotosho B."/>
            <person name="O'neill K."/>
            <person name="Osman S."/>
            <person name="Parker S."/>
            <person name="Perrin D."/>
            <person name="Phunkhang P."/>
            <person name="Piqani B."/>
            <person name="Purcell S."/>
            <person name="Rachupka T."/>
            <person name="Ramasamy U."/>
            <person name="Rameau R."/>
            <person name="Ray V."/>
            <person name="Raymond C."/>
            <person name="Retta R."/>
            <person name="Richardson S."/>
            <person name="Rise C."/>
            <person name="Rodriguez J."/>
            <person name="Rogers J."/>
            <person name="Rogov P."/>
            <person name="Rutman M."/>
            <person name="Schupbach R."/>
            <person name="Seaman C."/>
            <person name="Settipalli S."/>
            <person name="Sharpe T."/>
            <person name="Sheridan J."/>
            <person name="Sherpa N."/>
            <person name="Shi J."/>
            <person name="Smirnov S."/>
            <person name="Smith C."/>
            <person name="Sougnez C."/>
            <person name="Spencer B."/>
            <person name="Stalker J."/>
            <person name="Stange-thomann N."/>
            <person name="Stavropoulos S."/>
            <person name="Stetson K."/>
            <person name="Stone C."/>
            <person name="Stone S."/>
            <person name="Stubbs M."/>
            <person name="Talamas J."/>
            <person name="Tchuinga P."/>
            <person name="Tenzing P."/>
            <person name="Tesfaye S."/>
            <person name="Theodore J."/>
            <person name="Thoulutsang Y."/>
            <person name="Topham K."/>
            <person name="Towey S."/>
            <person name="Tsamla T."/>
            <person name="Tsomo N."/>
            <person name="Vallee D."/>
            <person name="Vassiliev H."/>
            <person name="Venkataraman V."/>
            <person name="Vinson J."/>
            <person name="Vo A."/>
            <person name="Wade C."/>
            <person name="Wang S."/>
            <person name="Wangchuk T."/>
            <person name="Wangdi T."/>
            <person name="Whittaker C."/>
            <person name="Wilkinson J."/>
            <person name="Wu Y."/>
            <person name="Wyman D."/>
            <person name="Yadav S."/>
            <person name="Yang S."/>
            <person name="Yang X."/>
            <person name="Yeager S."/>
            <person name="Yee E."/>
            <person name="Young G."/>
            <person name="Zainoun J."/>
            <person name="Zembeck L."/>
            <person name="Zimmer A."/>
            <person name="Zody M."/>
            <person name="Lander E."/>
        </authorList>
    </citation>
    <scope>NUCLEOTIDE SEQUENCE [LARGE SCALE GENOMIC DNA]</scope>
</reference>
<dbReference type="eggNOG" id="KOG3588">
    <property type="taxonomic scope" value="Eukaryota"/>
</dbReference>
<dbReference type="PANTHER" id="PTHR12369">
    <property type="entry name" value="CHONDROITIN SYNTHASE"/>
    <property type="match status" value="1"/>
</dbReference>
<evidence type="ECO:0000256" key="2">
    <source>
        <dbReference type="ARBA" id="ARBA00009239"/>
    </source>
</evidence>
<dbReference type="PANTHER" id="PTHR12369:SF11">
    <property type="entry name" value="HEXOSYLTRANSFERASE"/>
    <property type="match status" value="1"/>
</dbReference>
<keyword evidence="7 9" id="KW-0333">Golgi apparatus</keyword>
<dbReference type="InterPro" id="IPR008428">
    <property type="entry name" value="Chond_GalNAc"/>
</dbReference>
<dbReference type="STRING" id="51511.ENSCSAVP00000000256"/>
<dbReference type="HOGENOM" id="CLU_016244_2_0_1"/>
<dbReference type="Proteomes" id="UP000007875">
    <property type="component" value="Unassembled WGS sequence"/>
</dbReference>
<sequence>YSGLISVASNLETRVAASQNTWMTSDGALIEVFSGNNDSNIDIPTIQLPGVMDNAYPPQKKSFSMLKYMHSSYLEKFDWFVRLDDDAYLDVEKLATLLNRINSSEPRYIGSAGFGKGRDDLIGEGENYCMGGPGMIFSRSLLRELGPHLGECLRHLYTSHEDIEVGRCVQRYTGVKCTTSWETKKIFFQNYNKGTYTKNIKDLTPKQIDSGIIFHANKEPAYQYRFHAAVLQRKISKLLKKIAQAEKDIQIVSMVNGISDDMNFLLFLNENRPIERMINVVDLYQYHIKTAQFLIFATPKMNRWEAVIRRNIYKAESQPLRQMHPTLKRVLVDDTNDFIRVLQSRVNNAYAKLKEVDFVNTYYLVNPLYSMDTISLLQCTLSSGPGSSRKTTQHVSVHHRHRFTSVVFLSEHNEICNNNCEDIFSKLAPPLKLSESTTINFLTALSGRPDNFIRFLNNFENSFLTRGEKVNLIVTYFPAAIETEVATNFSHDVIEIDGVSLVITLEAGTEFSRGYGLQVAAKNVRSADEILFFCDVDLVFAPEILHHIRLNTIQNKQVYYPVFFSQYDPDVVYVEIPKPQSYFVFTELAGFWRHFSYGMVSIYASDFDKTNGFDLSIRGWGLEDIHLVNAILAAGLDVFKSTEPGQVHVFHDKSCESSLSPKQYSSCTNSRAAHYGPKTLLYYLWKSPVTN</sequence>
<dbReference type="EC" id="2.4.1.-" evidence="9"/>
<evidence type="ECO:0000256" key="9">
    <source>
        <dbReference type="RuleBase" id="RU364016"/>
    </source>
</evidence>
<dbReference type="SUPFAM" id="SSF53448">
    <property type="entry name" value="Nucleotide-diphospho-sugar transferases"/>
    <property type="match status" value="2"/>
</dbReference>
<dbReference type="GeneTree" id="ENSGT01050000244857"/>
<evidence type="ECO:0000256" key="3">
    <source>
        <dbReference type="ARBA" id="ARBA00022679"/>
    </source>
</evidence>
<keyword evidence="3 9" id="KW-0808">Transferase</keyword>
<reference evidence="10" key="3">
    <citation type="submission" date="2025-09" db="UniProtKB">
        <authorList>
            <consortium name="Ensembl"/>
        </authorList>
    </citation>
    <scope>IDENTIFICATION</scope>
</reference>
<evidence type="ECO:0000313" key="11">
    <source>
        <dbReference type="Proteomes" id="UP000007875"/>
    </source>
</evidence>
<dbReference type="InParanoid" id="H2Y4K8"/>